<evidence type="ECO:0000313" key="3">
    <source>
        <dbReference type="Proteomes" id="UP000422736"/>
    </source>
</evidence>
<keyword evidence="3" id="KW-1185">Reference proteome</keyword>
<organism evidence="2 3">
    <name type="scientific">Kluyveromyces marxianus</name>
    <name type="common">Yeast</name>
    <name type="synonym">Candida kefyr</name>
    <dbReference type="NCBI Taxonomy" id="4911"/>
    <lineage>
        <taxon>Eukaryota</taxon>
        <taxon>Fungi</taxon>
        <taxon>Dikarya</taxon>
        <taxon>Ascomycota</taxon>
        <taxon>Saccharomycotina</taxon>
        <taxon>Saccharomycetes</taxon>
        <taxon>Saccharomycetales</taxon>
        <taxon>Saccharomycetaceae</taxon>
        <taxon>Kluyveromyces</taxon>
    </lineage>
</organism>
<gene>
    <name evidence="2" type="primary">DDR48</name>
    <name evidence="2" type="ORF">FIM1_4692</name>
</gene>
<accession>A0ABX6F1A1</accession>
<evidence type="ECO:0000256" key="1">
    <source>
        <dbReference type="SAM" id="MobiDB-lite"/>
    </source>
</evidence>
<feature type="region of interest" description="Disordered" evidence="1">
    <location>
        <begin position="52"/>
        <end position="73"/>
    </location>
</feature>
<name>A0ABX6F1A1_KLUMA</name>
<protein>
    <submittedName>
        <fullName evidence="2">Protein DDR48</fullName>
    </submittedName>
</protein>
<proteinExistence type="predicted"/>
<reference evidence="2 3" key="1">
    <citation type="submission" date="2016-03" db="EMBL/GenBank/DDBJ databases">
        <title>How can Kluyveromyces marxianus grow so fast - potential evolutionary course in Saccharomyces Complex revealed by comparative genomics.</title>
        <authorList>
            <person name="Mo W."/>
            <person name="Lu W."/>
            <person name="Yang X."/>
            <person name="Qi J."/>
            <person name="Lv H."/>
        </authorList>
    </citation>
    <scope>NUCLEOTIDE SEQUENCE [LARGE SCALE GENOMIC DNA]</scope>
    <source>
        <strain evidence="2 3">FIM1</strain>
    </source>
</reference>
<feature type="region of interest" description="Disordered" evidence="1">
    <location>
        <begin position="1"/>
        <end position="21"/>
    </location>
</feature>
<dbReference type="Proteomes" id="UP000422736">
    <property type="component" value="Chromosome 7"/>
</dbReference>
<dbReference type="EMBL" id="CP015061">
    <property type="protein sequence ID" value="QGN18365.1"/>
    <property type="molecule type" value="Genomic_DNA"/>
</dbReference>
<evidence type="ECO:0000313" key="2">
    <source>
        <dbReference type="EMBL" id="QGN18365.1"/>
    </source>
</evidence>
<sequence>MGLLDDVKDFASKHKSEKDGDVIDQAEKYIGEERLGQIKKKVGEENFDKYEHQAKDFLDGKKEDDKKEEEKKE</sequence>